<gene>
    <name evidence="8" type="ORF">CDD81_3175</name>
</gene>
<organism evidence="8 9">
    <name type="scientific">Ophiocordyceps australis</name>
    <dbReference type="NCBI Taxonomy" id="1399860"/>
    <lineage>
        <taxon>Eukaryota</taxon>
        <taxon>Fungi</taxon>
        <taxon>Dikarya</taxon>
        <taxon>Ascomycota</taxon>
        <taxon>Pezizomycotina</taxon>
        <taxon>Sordariomycetes</taxon>
        <taxon>Hypocreomycetidae</taxon>
        <taxon>Hypocreales</taxon>
        <taxon>Ophiocordycipitaceae</taxon>
        <taxon>Ophiocordyceps</taxon>
    </lineage>
</organism>
<keyword evidence="6" id="KW-0049">Antioxidant</keyword>
<evidence type="ECO:0000256" key="1">
    <source>
        <dbReference type="ARBA" id="ARBA00004196"/>
    </source>
</evidence>
<evidence type="ECO:0000256" key="7">
    <source>
        <dbReference type="ARBA" id="ARBA00049204"/>
    </source>
</evidence>
<evidence type="ECO:0000313" key="8">
    <source>
        <dbReference type="EMBL" id="PHH59469.1"/>
    </source>
</evidence>
<dbReference type="Gene3D" id="2.60.40.200">
    <property type="entry name" value="Superoxide dismutase, copper/zinc binding domain"/>
    <property type="match status" value="1"/>
</dbReference>
<dbReference type="OrthoDB" id="159229at2759"/>
<dbReference type="GO" id="GO:0005576">
    <property type="term" value="C:extracellular region"/>
    <property type="evidence" value="ECO:0007669"/>
    <property type="project" value="UniProtKB-SubCell"/>
</dbReference>
<reference evidence="8 9" key="1">
    <citation type="submission" date="2017-06" db="EMBL/GenBank/DDBJ databases">
        <title>Ant-infecting Ophiocordyceps genomes reveal a high diversity of potential behavioral manipulation genes and a possible major role for enterotoxins.</title>
        <authorList>
            <person name="De Bekker C."/>
            <person name="Evans H.C."/>
            <person name="Brachmann A."/>
            <person name="Hughes D.P."/>
        </authorList>
    </citation>
    <scope>NUCLEOTIDE SEQUENCE [LARGE SCALE GENOMIC DNA]</scope>
    <source>
        <strain evidence="8 9">Map64</strain>
    </source>
</reference>
<comment type="caution">
    <text evidence="8">The sequence shown here is derived from an EMBL/GenBank/DDBJ whole genome shotgun (WGS) entry which is preliminary data.</text>
</comment>
<protein>
    <recommendedName>
        <fullName evidence="4">superoxide dismutase</fullName>
        <ecNumber evidence="4">1.15.1.1</ecNumber>
    </recommendedName>
</protein>
<dbReference type="AlphaFoldDB" id="A0A2C5X7C5"/>
<evidence type="ECO:0000256" key="6">
    <source>
        <dbReference type="ARBA" id="ARBA00022862"/>
    </source>
</evidence>
<accession>A0A2C5X7C5</accession>
<comment type="similarity">
    <text evidence="3">Belongs to the Cu-Zn superoxide dismutase family.</text>
</comment>
<evidence type="ECO:0000256" key="4">
    <source>
        <dbReference type="ARBA" id="ARBA00012682"/>
    </source>
</evidence>
<evidence type="ECO:0000256" key="5">
    <source>
        <dbReference type="ARBA" id="ARBA00022525"/>
    </source>
</evidence>
<evidence type="ECO:0000313" key="9">
    <source>
        <dbReference type="Proteomes" id="UP000226192"/>
    </source>
</evidence>
<dbReference type="InterPro" id="IPR036423">
    <property type="entry name" value="SOD-like_Cu/Zn_dom_sf"/>
</dbReference>
<keyword evidence="5" id="KW-0964">Secreted</keyword>
<dbReference type="GO" id="GO:0004784">
    <property type="term" value="F:superoxide dismutase activity"/>
    <property type="evidence" value="ECO:0007669"/>
    <property type="project" value="UniProtKB-EC"/>
</dbReference>
<comment type="catalytic activity">
    <reaction evidence="7">
        <text>2 superoxide + 2 H(+) = H2O2 + O2</text>
        <dbReference type="Rhea" id="RHEA:20696"/>
        <dbReference type="ChEBI" id="CHEBI:15378"/>
        <dbReference type="ChEBI" id="CHEBI:15379"/>
        <dbReference type="ChEBI" id="CHEBI:16240"/>
        <dbReference type="ChEBI" id="CHEBI:18421"/>
        <dbReference type="EC" id="1.15.1.1"/>
    </reaction>
</comment>
<sequence length="256" mass="26469">MCLAGSAVAQIGSFPEAMPATGNPTGITYRADLPQEPFFTAGPLNGNVRGSIEATAPADGVGVEFTVKFDNVPTFGGGPFTYHIHVDAVPADGNCTKALTHLDPLNRGETPTCDSSAPSTCQVGDLAGKHGKVTSGPFNVQYLDPYVSLREGDPAFMGNRSFVFHFANKTRITCANFYRVNGESQNGGPSYYGPRPTTFPNLPAGNSTGQPGGYATGSAGLGRPTAGFPTVGAAATRHLSSSVVVAVAMFALALLY</sequence>
<keyword evidence="9" id="KW-1185">Reference proteome</keyword>
<dbReference type="EMBL" id="NJET01000204">
    <property type="protein sequence ID" value="PHH59469.1"/>
    <property type="molecule type" value="Genomic_DNA"/>
</dbReference>
<proteinExistence type="inferred from homology"/>
<dbReference type="SUPFAM" id="SSF49329">
    <property type="entry name" value="Cu,Zn superoxide dismutase-like"/>
    <property type="match status" value="1"/>
</dbReference>
<evidence type="ECO:0000256" key="3">
    <source>
        <dbReference type="ARBA" id="ARBA00010457"/>
    </source>
</evidence>
<dbReference type="Proteomes" id="UP000226192">
    <property type="component" value="Unassembled WGS sequence"/>
</dbReference>
<dbReference type="GO" id="GO:0046872">
    <property type="term" value="F:metal ion binding"/>
    <property type="evidence" value="ECO:0007669"/>
    <property type="project" value="InterPro"/>
</dbReference>
<name>A0A2C5X7C5_9HYPO</name>
<dbReference type="FunFam" id="2.60.40.200:FF:000007">
    <property type="entry name" value="Cell surface Cu-only superoxide dismutase 5"/>
    <property type="match status" value="1"/>
</dbReference>
<dbReference type="EC" id="1.15.1.1" evidence="4"/>
<evidence type="ECO:0000256" key="2">
    <source>
        <dbReference type="ARBA" id="ARBA00004613"/>
    </source>
</evidence>
<comment type="subcellular location">
    <subcellularLocation>
        <location evidence="1">Cell envelope</location>
    </subcellularLocation>
    <subcellularLocation>
        <location evidence="2">Secreted</location>
    </subcellularLocation>
</comment>
<dbReference type="STRING" id="1399860.A0A2C5X7C5"/>